<evidence type="ECO:0000256" key="3">
    <source>
        <dbReference type="ARBA" id="ARBA00023136"/>
    </source>
</evidence>
<dbReference type="SUPFAM" id="SSF103473">
    <property type="entry name" value="MFS general substrate transporter"/>
    <property type="match status" value="1"/>
</dbReference>
<protein>
    <submittedName>
        <fullName evidence="6">MFS transporter</fullName>
    </submittedName>
</protein>
<feature type="transmembrane region" description="Helical" evidence="4">
    <location>
        <begin position="68"/>
        <end position="90"/>
    </location>
</feature>
<feature type="transmembrane region" description="Helical" evidence="4">
    <location>
        <begin position="363"/>
        <end position="383"/>
    </location>
</feature>
<dbReference type="InterPro" id="IPR050327">
    <property type="entry name" value="Proton-linked_MCT"/>
</dbReference>
<feature type="domain" description="Major facilitator superfamily (MFS) profile" evidence="5">
    <location>
        <begin position="32"/>
        <end position="419"/>
    </location>
</feature>
<evidence type="ECO:0000313" key="7">
    <source>
        <dbReference type="Proteomes" id="UP000052268"/>
    </source>
</evidence>
<feature type="transmembrane region" description="Helical" evidence="4">
    <location>
        <begin position="300"/>
        <end position="322"/>
    </location>
</feature>
<dbReference type="PATRIC" id="fig|1114963.3.peg.2088"/>
<proteinExistence type="predicted"/>
<keyword evidence="2 4" id="KW-1133">Transmembrane helix</keyword>
<dbReference type="PANTHER" id="PTHR11360">
    <property type="entry name" value="MONOCARBOXYLATE TRANSPORTER"/>
    <property type="match status" value="1"/>
</dbReference>
<evidence type="ECO:0000256" key="2">
    <source>
        <dbReference type="ARBA" id="ARBA00022989"/>
    </source>
</evidence>
<keyword evidence="1 4" id="KW-0812">Transmembrane</keyword>
<reference evidence="6 7" key="1">
    <citation type="journal article" date="2015" name="G3 (Bethesda)">
        <title>Insights into Ongoing Evolution of the Hexachlorocyclohexane Catabolic Pathway from Comparative Genomics of Ten Sphingomonadaceae Strains.</title>
        <authorList>
            <person name="Pearce S.L."/>
            <person name="Oakeshott J.G."/>
            <person name="Pandey G."/>
        </authorList>
    </citation>
    <scope>NUCLEOTIDE SEQUENCE [LARGE SCALE GENOMIC DNA]</scope>
    <source>
        <strain evidence="6 7">LL02</strain>
    </source>
</reference>
<dbReference type="InterPro" id="IPR011701">
    <property type="entry name" value="MFS"/>
</dbReference>
<dbReference type="CDD" id="cd17355">
    <property type="entry name" value="MFS_YcxA_like"/>
    <property type="match status" value="1"/>
</dbReference>
<dbReference type="EMBL" id="JACU01000004">
    <property type="protein sequence ID" value="KMS56474.1"/>
    <property type="molecule type" value="Genomic_DNA"/>
</dbReference>
<organism evidence="6 7">
    <name type="scientific">Novosphingobium barchaimii LL02</name>
    <dbReference type="NCBI Taxonomy" id="1114963"/>
    <lineage>
        <taxon>Bacteria</taxon>
        <taxon>Pseudomonadati</taxon>
        <taxon>Pseudomonadota</taxon>
        <taxon>Alphaproteobacteria</taxon>
        <taxon>Sphingomonadales</taxon>
        <taxon>Sphingomonadaceae</taxon>
        <taxon>Novosphingobium</taxon>
    </lineage>
</organism>
<dbReference type="InterPro" id="IPR020846">
    <property type="entry name" value="MFS_dom"/>
</dbReference>
<feature type="transmembrane region" description="Helical" evidence="4">
    <location>
        <begin position="28"/>
        <end position="48"/>
    </location>
</feature>
<feature type="transmembrane region" description="Helical" evidence="4">
    <location>
        <begin position="155"/>
        <end position="181"/>
    </location>
</feature>
<dbReference type="RefSeq" id="WP_059151328.1">
    <property type="nucleotide sequence ID" value="NZ_KQ130453.1"/>
</dbReference>
<dbReference type="Gene3D" id="1.20.1250.20">
    <property type="entry name" value="MFS general substrate transporter like domains"/>
    <property type="match status" value="2"/>
</dbReference>
<keyword evidence="3 4" id="KW-0472">Membrane</keyword>
<dbReference type="GO" id="GO:0022857">
    <property type="term" value="F:transmembrane transporter activity"/>
    <property type="evidence" value="ECO:0007669"/>
    <property type="project" value="InterPro"/>
</dbReference>
<feature type="transmembrane region" description="Helical" evidence="4">
    <location>
        <begin position="238"/>
        <end position="255"/>
    </location>
</feature>
<accession>A0A0J7XY53</accession>
<feature type="transmembrane region" description="Helical" evidence="4">
    <location>
        <begin position="328"/>
        <end position="351"/>
    </location>
</feature>
<keyword evidence="7" id="KW-1185">Reference proteome</keyword>
<gene>
    <name evidence="6" type="ORF">V474_16270</name>
</gene>
<evidence type="ECO:0000259" key="5">
    <source>
        <dbReference type="PROSITE" id="PS50850"/>
    </source>
</evidence>
<dbReference type="AlphaFoldDB" id="A0A0J7XY53"/>
<feature type="transmembrane region" description="Helical" evidence="4">
    <location>
        <begin position="395"/>
        <end position="415"/>
    </location>
</feature>
<dbReference type="InterPro" id="IPR036259">
    <property type="entry name" value="MFS_trans_sf"/>
</dbReference>
<sequence length="421" mass="44746">MQADRIDKASLQHRASTTAEGGEFTRGWTILLASLIGIGSGLVTLPFYTFGIFAPHLARDFGWSMGEIMAGLTITTLALLVAAPVAGVLCERYGARLVSACSLALFGLCYISLATLDGSLTRYYVTWGVASAVGAGTLPITFTRTVNRWFDRHRGLALGIAMMGTGLFGIACKPLLAWVIADYGWRTAYAALGALPLLVATPVTLLLFRDPTDADVRSASSPLTPLTGFSRSEALRQWRFWLIALLLIPLSFALAGTPPNLESILSDKGLDPATIIKLTPLVGLASITGRLAGGFLLDRFWAPAVAFVILSVPIASCLILSGGNLQPATAGLAIFLIGFALGVEFDVVAYLTAKYFGMRSYSAIYGLFYVCFTVGAGFAPLAFGMIRDAAHDFSPALLTCAIILPISAAGFLFLGRYPRFS</sequence>
<dbReference type="Proteomes" id="UP000052268">
    <property type="component" value="Unassembled WGS sequence"/>
</dbReference>
<feature type="transmembrane region" description="Helical" evidence="4">
    <location>
        <begin position="122"/>
        <end position="143"/>
    </location>
</feature>
<comment type="caution">
    <text evidence="6">The sequence shown here is derived from an EMBL/GenBank/DDBJ whole genome shotgun (WGS) entry which is preliminary data.</text>
</comment>
<feature type="transmembrane region" description="Helical" evidence="4">
    <location>
        <begin position="97"/>
        <end position="116"/>
    </location>
</feature>
<evidence type="ECO:0000256" key="1">
    <source>
        <dbReference type="ARBA" id="ARBA00022692"/>
    </source>
</evidence>
<dbReference type="PROSITE" id="PS50850">
    <property type="entry name" value="MFS"/>
    <property type="match status" value="1"/>
</dbReference>
<dbReference type="Pfam" id="PF07690">
    <property type="entry name" value="MFS_1"/>
    <property type="match status" value="1"/>
</dbReference>
<name>A0A0J7XY53_9SPHN</name>
<feature type="transmembrane region" description="Helical" evidence="4">
    <location>
        <begin position="275"/>
        <end position="293"/>
    </location>
</feature>
<feature type="transmembrane region" description="Helical" evidence="4">
    <location>
        <begin position="187"/>
        <end position="208"/>
    </location>
</feature>
<evidence type="ECO:0000313" key="6">
    <source>
        <dbReference type="EMBL" id="KMS56474.1"/>
    </source>
</evidence>
<evidence type="ECO:0000256" key="4">
    <source>
        <dbReference type="SAM" id="Phobius"/>
    </source>
</evidence>
<dbReference type="PANTHER" id="PTHR11360:SF290">
    <property type="entry name" value="MONOCARBOXYLATE MFS PERMEASE"/>
    <property type="match status" value="1"/>
</dbReference>